<dbReference type="EMBL" id="CH940647">
    <property type="protein sequence ID" value="KRF85183.1"/>
    <property type="molecule type" value="Genomic_DNA"/>
</dbReference>
<dbReference type="InterPro" id="IPR014716">
    <property type="entry name" value="Fibrinogen_a/b/g_C_1"/>
</dbReference>
<evidence type="ECO:0000259" key="2">
    <source>
        <dbReference type="PROSITE" id="PS51406"/>
    </source>
</evidence>
<name>A0A0Q9WVC8_DROVI</name>
<sequence>MLIYYKSCSATGITEEECGKHTYKSVRPLLKYIHQIKEEIENNNNIVGSKDKEIKQLREKLNQRNELVIEELRAQNEFYRKTIKELTRNVLLIKEEMGKLSSNAFKIQDYEKQLEKQKKINNAKDQQINEVKNEIGNCAKKLKSCKEQPVCTDCSHFADAPGIHKIIPNYDPVDVLCDSVTAGPGWTVIQQRINGKEDFDRKWVSYRSGFGNFDGDFFLGLEKIHRLTRARPHELYIHMEGFDGIIKYYRYDQFAISGEDDQYRLITLGKGEGNATGDFLRFHVNEKFTTYDRDNDSHDFVNCAIYHGGGWWHKHCSYRYELQQFNETN</sequence>
<accession>A0A0Q9WVC8</accession>
<dbReference type="AlphaFoldDB" id="A0A0Q9WVC8"/>
<dbReference type="Gene3D" id="3.90.215.10">
    <property type="entry name" value="Gamma Fibrinogen, chain A, domain 1"/>
    <property type="match status" value="1"/>
</dbReference>
<dbReference type="CDD" id="cd00087">
    <property type="entry name" value="FReD"/>
    <property type="match status" value="1"/>
</dbReference>
<gene>
    <name evidence="3" type="primary">Dvir\GJ26357</name>
    <name evidence="3" type="ORF">Dvir_GJ26357</name>
</gene>
<dbReference type="OrthoDB" id="7839161at2759"/>
<dbReference type="KEGG" id="dvi:26531127"/>
<feature type="domain" description="Fibrinogen C-terminal" evidence="2">
    <location>
        <begin position="145"/>
        <end position="329"/>
    </location>
</feature>
<protein>
    <recommendedName>
        <fullName evidence="2">Fibrinogen C-terminal domain-containing protein</fullName>
    </recommendedName>
</protein>
<dbReference type="GO" id="GO:0005615">
    <property type="term" value="C:extracellular space"/>
    <property type="evidence" value="ECO:0007669"/>
    <property type="project" value="TreeGrafter"/>
</dbReference>
<dbReference type="SMR" id="A0A0Q9WVC8"/>
<dbReference type="PANTHER" id="PTHR19143:SF327">
    <property type="entry name" value="FI21813P1-RELATED"/>
    <property type="match status" value="1"/>
</dbReference>
<reference evidence="3 4" key="1">
    <citation type="journal article" date="2007" name="Nature">
        <title>Evolution of genes and genomes on the Drosophila phylogeny.</title>
        <authorList>
            <consortium name="Drosophila 12 Genomes Consortium"/>
            <person name="Clark A.G."/>
            <person name="Eisen M.B."/>
            <person name="Smith D.R."/>
            <person name="Bergman C.M."/>
            <person name="Oliver B."/>
            <person name="Markow T.A."/>
            <person name="Kaufman T.C."/>
            <person name="Kellis M."/>
            <person name="Gelbart W."/>
            <person name="Iyer V.N."/>
            <person name="Pollard D.A."/>
            <person name="Sackton T.B."/>
            <person name="Larracuente A.M."/>
            <person name="Singh N.D."/>
            <person name="Abad J.P."/>
            <person name="Abt D.N."/>
            <person name="Adryan B."/>
            <person name="Aguade M."/>
            <person name="Akashi H."/>
            <person name="Anderson W.W."/>
            <person name="Aquadro C.F."/>
            <person name="Ardell D.H."/>
            <person name="Arguello R."/>
            <person name="Artieri C.G."/>
            <person name="Barbash D.A."/>
            <person name="Barker D."/>
            <person name="Barsanti P."/>
            <person name="Batterham P."/>
            <person name="Batzoglou S."/>
            <person name="Begun D."/>
            <person name="Bhutkar A."/>
            <person name="Blanco E."/>
            <person name="Bosak S.A."/>
            <person name="Bradley R.K."/>
            <person name="Brand A.D."/>
            <person name="Brent M.R."/>
            <person name="Brooks A.N."/>
            <person name="Brown R.H."/>
            <person name="Butlin R.K."/>
            <person name="Caggese C."/>
            <person name="Calvi B.R."/>
            <person name="Bernardo de Carvalho A."/>
            <person name="Caspi A."/>
            <person name="Castrezana S."/>
            <person name="Celniker S.E."/>
            <person name="Chang J.L."/>
            <person name="Chapple C."/>
            <person name="Chatterji S."/>
            <person name="Chinwalla A."/>
            <person name="Civetta A."/>
            <person name="Clifton S.W."/>
            <person name="Comeron J.M."/>
            <person name="Costello J.C."/>
            <person name="Coyne J.A."/>
            <person name="Daub J."/>
            <person name="David R.G."/>
            <person name="Delcher A.L."/>
            <person name="Delehaunty K."/>
            <person name="Do C.B."/>
            <person name="Ebling H."/>
            <person name="Edwards K."/>
            <person name="Eickbush T."/>
            <person name="Evans J.D."/>
            <person name="Filipski A."/>
            <person name="Findeiss S."/>
            <person name="Freyhult E."/>
            <person name="Fulton L."/>
            <person name="Fulton R."/>
            <person name="Garcia A.C."/>
            <person name="Gardiner A."/>
            <person name="Garfield D.A."/>
            <person name="Garvin B.E."/>
            <person name="Gibson G."/>
            <person name="Gilbert D."/>
            <person name="Gnerre S."/>
            <person name="Godfrey J."/>
            <person name="Good R."/>
            <person name="Gotea V."/>
            <person name="Gravely B."/>
            <person name="Greenberg A.J."/>
            <person name="Griffiths-Jones S."/>
            <person name="Gross S."/>
            <person name="Guigo R."/>
            <person name="Gustafson E.A."/>
            <person name="Haerty W."/>
            <person name="Hahn M.W."/>
            <person name="Halligan D.L."/>
            <person name="Halpern A.L."/>
            <person name="Halter G.M."/>
            <person name="Han M.V."/>
            <person name="Heger A."/>
            <person name="Hillier L."/>
            <person name="Hinrichs A.S."/>
            <person name="Holmes I."/>
            <person name="Hoskins R.A."/>
            <person name="Hubisz M.J."/>
            <person name="Hultmark D."/>
            <person name="Huntley M.A."/>
            <person name="Jaffe D.B."/>
            <person name="Jagadeeshan S."/>
            <person name="Jeck W.R."/>
            <person name="Johnson J."/>
            <person name="Jones C.D."/>
            <person name="Jordan W.C."/>
            <person name="Karpen G.H."/>
            <person name="Kataoka E."/>
            <person name="Keightley P.D."/>
            <person name="Kheradpour P."/>
            <person name="Kirkness E.F."/>
            <person name="Koerich L.B."/>
            <person name="Kristiansen K."/>
            <person name="Kudrna D."/>
            <person name="Kulathinal R.J."/>
            <person name="Kumar S."/>
            <person name="Kwok R."/>
            <person name="Lander E."/>
            <person name="Langley C.H."/>
            <person name="Lapoint R."/>
            <person name="Lazzaro B.P."/>
            <person name="Lee S.J."/>
            <person name="Levesque L."/>
            <person name="Li R."/>
            <person name="Lin C.F."/>
            <person name="Lin M.F."/>
            <person name="Lindblad-Toh K."/>
            <person name="Llopart A."/>
            <person name="Long M."/>
            <person name="Low L."/>
            <person name="Lozovsky E."/>
            <person name="Lu J."/>
            <person name="Luo M."/>
            <person name="Machado C.A."/>
            <person name="Makalowski W."/>
            <person name="Marzo M."/>
            <person name="Matsuda M."/>
            <person name="Matzkin L."/>
            <person name="McAllister B."/>
            <person name="McBride C.S."/>
            <person name="McKernan B."/>
            <person name="McKernan K."/>
            <person name="Mendez-Lago M."/>
            <person name="Minx P."/>
            <person name="Mollenhauer M.U."/>
            <person name="Montooth K."/>
            <person name="Mount S.M."/>
            <person name="Mu X."/>
            <person name="Myers E."/>
            <person name="Negre B."/>
            <person name="Newfeld S."/>
            <person name="Nielsen R."/>
            <person name="Noor M.A."/>
            <person name="O'Grady P."/>
            <person name="Pachter L."/>
            <person name="Papaceit M."/>
            <person name="Parisi M.J."/>
            <person name="Parisi M."/>
            <person name="Parts L."/>
            <person name="Pedersen J.S."/>
            <person name="Pesole G."/>
            <person name="Phillippy A.M."/>
            <person name="Ponting C.P."/>
            <person name="Pop M."/>
            <person name="Porcelli D."/>
            <person name="Powell J.R."/>
            <person name="Prohaska S."/>
            <person name="Pruitt K."/>
            <person name="Puig M."/>
            <person name="Quesneville H."/>
            <person name="Ram K.R."/>
            <person name="Rand D."/>
            <person name="Rasmussen M.D."/>
            <person name="Reed L.K."/>
            <person name="Reenan R."/>
            <person name="Reily A."/>
            <person name="Remington K.A."/>
            <person name="Rieger T.T."/>
            <person name="Ritchie M.G."/>
            <person name="Robin C."/>
            <person name="Rogers Y.H."/>
            <person name="Rohde C."/>
            <person name="Rozas J."/>
            <person name="Rubenfield M.J."/>
            <person name="Ruiz A."/>
            <person name="Russo S."/>
            <person name="Salzberg S.L."/>
            <person name="Sanchez-Gracia A."/>
            <person name="Saranga D.J."/>
            <person name="Sato H."/>
            <person name="Schaeffer S.W."/>
            <person name="Schatz M.C."/>
            <person name="Schlenke T."/>
            <person name="Schwartz R."/>
            <person name="Segarra C."/>
            <person name="Singh R.S."/>
            <person name="Sirot L."/>
            <person name="Sirota M."/>
            <person name="Sisneros N.B."/>
            <person name="Smith C.D."/>
            <person name="Smith T.F."/>
            <person name="Spieth J."/>
            <person name="Stage D.E."/>
            <person name="Stark A."/>
            <person name="Stephan W."/>
            <person name="Strausberg R.L."/>
            <person name="Strempel S."/>
            <person name="Sturgill D."/>
            <person name="Sutton G."/>
            <person name="Sutton G.G."/>
            <person name="Tao W."/>
            <person name="Teichmann S."/>
            <person name="Tobari Y.N."/>
            <person name="Tomimura Y."/>
            <person name="Tsolas J.M."/>
            <person name="Valente V.L."/>
            <person name="Venter E."/>
            <person name="Venter J.C."/>
            <person name="Vicario S."/>
            <person name="Vieira F.G."/>
            <person name="Vilella A.J."/>
            <person name="Villasante A."/>
            <person name="Walenz B."/>
            <person name="Wang J."/>
            <person name="Wasserman M."/>
            <person name="Watts T."/>
            <person name="Wilson D."/>
            <person name="Wilson R.K."/>
            <person name="Wing R.A."/>
            <person name="Wolfner M.F."/>
            <person name="Wong A."/>
            <person name="Wong G.K."/>
            <person name="Wu C.I."/>
            <person name="Wu G."/>
            <person name="Yamamoto D."/>
            <person name="Yang H.P."/>
            <person name="Yang S.P."/>
            <person name="Yorke J.A."/>
            <person name="Yoshida K."/>
            <person name="Zdobnov E."/>
            <person name="Zhang P."/>
            <person name="Zhang Y."/>
            <person name="Zimin A.V."/>
            <person name="Baldwin J."/>
            <person name="Abdouelleil A."/>
            <person name="Abdulkadir J."/>
            <person name="Abebe A."/>
            <person name="Abera B."/>
            <person name="Abreu J."/>
            <person name="Acer S.C."/>
            <person name="Aftuck L."/>
            <person name="Alexander A."/>
            <person name="An P."/>
            <person name="Anderson E."/>
            <person name="Anderson S."/>
            <person name="Arachi H."/>
            <person name="Azer M."/>
            <person name="Bachantsang P."/>
            <person name="Barry A."/>
            <person name="Bayul T."/>
            <person name="Berlin A."/>
            <person name="Bessette D."/>
            <person name="Bloom T."/>
            <person name="Blye J."/>
            <person name="Boguslavskiy L."/>
            <person name="Bonnet C."/>
            <person name="Boukhgalter B."/>
            <person name="Bourzgui I."/>
            <person name="Brown A."/>
            <person name="Cahill P."/>
            <person name="Channer S."/>
            <person name="Cheshatsang Y."/>
            <person name="Chuda L."/>
            <person name="Citroen M."/>
            <person name="Collymore A."/>
            <person name="Cooke P."/>
            <person name="Costello M."/>
            <person name="D'Aco K."/>
            <person name="Daza R."/>
            <person name="De Haan G."/>
            <person name="DeGray S."/>
            <person name="DeMaso C."/>
            <person name="Dhargay N."/>
            <person name="Dooley K."/>
            <person name="Dooley E."/>
            <person name="Doricent M."/>
            <person name="Dorje P."/>
            <person name="Dorjee K."/>
            <person name="Dupes A."/>
            <person name="Elong R."/>
            <person name="Falk J."/>
            <person name="Farina A."/>
            <person name="Faro S."/>
            <person name="Ferguson D."/>
            <person name="Fisher S."/>
            <person name="Foley C.D."/>
            <person name="Franke A."/>
            <person name="Friedrich D."/>
            <person name="Gadbois L."/>
            <person name="Gearin G."/>
            <person name="Gearin C.R."/>
            <person name="Giannoukos G."/>
            <person name="Goode T."/>
            <person name="Graham J."/>
            <person name="Grandbois E."/>
            <person name="Grewal S."/>
            <person name="Gyaltsen K."/>
            <person name="Hafez N."/>
            <person name="Hagos B."/>
            <person name="Hall J."/>
            <person name="Henson C."/>
            <person name="Hollinger A."/>
            <person name="Honan T."/>
            <person name="Huard M.D."/>
            <person name="Hughes L."/>
            <person name="Hurhula B."/>
            <person name="Husby M.E."/>
            <person name="Kamat A."/>
            <person name="Kanga B."/>
            <person name="Kashin S."/>
            <person name="Khazanovich D."/>
            <person name="Kisner P."/>
            <person name="Lance K."/>
            <person name="Lara M."/>
            <person name="Lee W."/>
            <person name="Lennon N."/>
            <person name="Letendre F."/>
            <person name="LeVine R."/>
            <person name="Lipovsky A."/>
            <person name="Liu X."/>
            <person name="Liu J."/>
            <person name="Liu S."/>
            <person name="Lokyitsang T."/>
            <person name="Lokyitsang Y."/>
            <person name="Lubonja R."/>
            <person name="Lui A."/>
            <person name="MacDonald P."/>
            <person name="Magnisalis V."/>
            <person name="Maru K."/>
            <person name="Matthews C."/>
            <person name="McCusker W."/>
            <person name="McDonough S."/>
            <person name="Mehta T."/>
            <person name="Meldrim J."/>
            <person name="Meneus L."/>
            <person name="Mihai O."/>
            <person name="Mihalev A."/>
            <person name="Mihova T."/>
            <person name="Mittelman R."/>
            <person name="Mlenga V."/>
            <person name="Montmayeur A."/>
            <person name="Mulrain L."/>
            <person name="Navidi A."/>
            <person name="Naylor J."/>
            <person name="Negash T."/>
            <person name="Nguyen T."/>
            <person name="Nguyen N."/>
            <person name="Nicol R."/>
            <person name="Norbu C."/>
            <person name="Norbu N."/>
            <person name="Novod N."/>
            <person name="O'Neill B."/>
            <person name="Osman S."/>
            <person name="Markiewicz E."/>
            <person name="Oyono O.L."/>
            <person name="Patti C."/>
            <person name="Phunkhang P."/>
            <person name="Pierre F."/>
            <person name="Priest M."/>
            <person name="Raghuraman S."/>
            <person name="Rege F."/>
            <person name="Reyes R."/>
            <person name="Rise C."/>
            <person name="Rogov P."/>
            <person name="Ross K."/>
            <person name="Ryan E."/>
            <person name="Settipalli S."/>
            <person name="Shea T."/>
            <person name="Sherpa N."/>
            <person name="Shi L."/>
            <person name="Shih D."/>
            <person name="Sparrow T."/>
            <person name="Spaulding J."/>
            <person name="Stalker J."/>
            <person name="Stange-Thomann N."/>
            <person name="Stavropoulos S."/>
            <person name="Stone C."/>
            <person name="Strader C."/>
            <person name="Tesfaye S."/>
            <person name="Thomson T."/>
            <person name="Thoulutsang Y."/>
            <person name="Thoulutsang D."/>
            <person name="Topham K."/>
            <person name="Topping I."/>
            <person name="Tsamla T."/>
            <person name="Vassiliev H."/>
            <person name="Vo A."/>
            <person name="Wangchuk T."/>
            <person name="Wangdi T."/>
            <person name="Weiand M."/>
            <person name="Wilkinson J."/>
            <person name="Wilson A."/>
            <person name="Yadav S."/>
            <person name="Young G."/>
            <person name="Yu Q."/>
            <person name="Zembek L."/>
            <person name="Zhong D."/>
            <person name="Zimmer A."/>
            <person name="Zwirko Z."/>
            <person name="Jaffe D.B."/>
            <person name="Alvarez P."/>
            <person name="Brockman W."/>
            <person name="Butler J."/>
            <person name="Chin C."/>
            <person name="Gnerre S."/>
            <person name="Grabherr M."/>
            <person name="Kleber M."/>
            <person name="Mauceli E."/>
            <person name="MacCallum I."/>
        </authorList>
    </citation>
    <scope>NUCLEOTIDE SEQUENCE [LARGE SCALE GENOMIC DNA]</scope>
    <source>
        <strain evidence="4">Tucson 15010-1051.87</strain>
    </source>
</reference>
<keyword evidence="1" id="KW-0175">Coiled coil</keyword>
<dbReference type="STRING" id="7244.A0A0Q9WVC8"/>
<dbReference type="Pfam" id="PF00147">
    <property type="entry name" value="Fibrinogen_C"/>
    <property type="match status" value="1"/>
</dbReference>
<feature type="coiled-coil region" evidence="1">
    <location>
        <begin position="69"/>
        <end position="148"/>
    </location>
</feature>
<dbReference type="InterPro" id="IPR002181">
    <property type="entry name" value="Fibrinogen_a/b/g_C_dom"/>
</dbReference>
<proteinExistence type="predicted"/>
<dbReference type="SMART" id="SM00186">
    <property type="entry name" value="FBG"/>
    <property type="match status" value="1"/>
</dbReference>
<keyword evidence="4" id="KW-1185">Reference proteome</keyword>
<dbReference type="Proteomes" id="UP000008792">
    <property type="component" value="Unassembled WGS sequence"/>
</dbReference>
<dbReference type="InParanoid" id="A0A0Q9WVC8"/>
<dbReference type="PROSITE" id="PS51406">
    <property type="entry name" value="FIBRINOGEN_C_2"/>
    <property type="match status" value="1"/>
</dbReference>
<dbReference type="InterPro" id="IPR036056">
    <property type="entry name" value="Fibrinogen-like_C"/>
</dbReference>
<dbReference type="SUPFAM" id="SSF56496">
    <property type="entry name" value="Fibrinogen C-terminal domain-like"/>
    <property type="match status" value="1"/>
</dbReference>
<evidence type="ECO:0000313" key="3">
    <source>
        <dbReference type="EMBL" id="KRF85183.1"/>
    </source>
</evidence>
<organism evidence="3 4">
    <name type="scientific">Drosophila virilis</name>
    <name type="common">Fruit fly</name>
    <dbReference type="NCBI Taxonomy" id="7244"/>
    <lineage>
        <taxon>Eukaryota</taxon>
        <taxon>Metazoa</taxon>
        <taxon>Ecdysozoa</taxon>
        <taxon>Arthropoda</taxon>
        <taxon>Hexapoda</taxon>
        <taxon>Insecta</taxon>
        <taxon>Pterygota</taxon>
        <taxon>Neoptera</taxon>
        <taxon>Endopterygota</taxon>
        <taxon>Diptera</taxon>
        <taxon>Brachycera</taxon>
        <taxon>Muscomorpha</taxon>
        <taxon>Ephydroidea</taxon>
        <taxon>Drosophilidae</taxon>
        <taxon>Drosophila</taxon>
    </lineage>
</organism>
<dbReference type="PANTHER" id="PTHR19143">
    <property type="entry name" value="FIBRINOGEN/TENASCIN/ANGIOPOEITIN"/>
    <property type="match status" value="1"/>
</dbReference>
<evidence type="ECO:0000256" key="1">
    <source>
        <dbReference type="SAM" id="Coils"/>
    </source>
</evidence>
<evidence type="ECO:0000313" key="4">
    <source>
        <dbReference type="Proteomes" id="UP000008792"/>
    </source>
</evidence>
<dbReference type="InterPro" id="IPR050373">
    <property type="entry name" value="Fibrinogen_C-term_domain"/>
</dbReference>